<evidence type="ECO:0000256" key="6">
    <source>
        <dbReference type="RuleBase" id="RU362125"/>
    </source>
</evidence>
<dbReference type="Proteomes" id="UP000199452">
    <property type="component" value="Unassembled WGS sequence"/>
</dbReference>
<evidence type="ECO:0000313" key="10">
    <source>
        <dbReference type="EMBL" id="SDB89349.1"/>
    </source>
</evidence>
<evidence type="ECO:0000256" key="3">
    <source>
        <dbReference type="ARBA" id="ARBA00022630"/>
    </source>
</evidence>
<sequence>MDYDQSKIHQELRAKVRAFAQERVKPVAVEYDEKETFSVELTREMGQLGLFGIVVPKEYGGQGLDYMALVIAVEELAKVDGSQAGTLAAHNCLGVNPIYYYGTEEQRRKFLPSLCTGESVWAFGLTEPNAGSDALGVETTAHVSNNEWEINGKKTFISNGTSLVSGGITLMARTGERNGRGEISAILVPRSAGYEVERITGKMMWRASDTGKLFFNNIKVPESNILGEIGKGGRLMLETLDAGRLSIGAMGLGLAIGAYEESLAYANTRHQFGKPISSFQAVAFKLAEMAMKIEAARQLLYHAVWLKDNDKPFGKEAAMAKLFCSEVATFAATEGSQIHGAYGLVKGSLIERHFRDQRILHVGEGTSEILKLVIARKVGCKI</sequence>
<dbReference type="FunFam" id="1.10.540.10:FF:000002">
    <property type="entry name" value="Acyl-CoA dehydrogenase FadE19"/>
    <property type="match status" value="1"/>
</dbReference>
<dbReference type="InterPro" id="IPR006091">
    <property type="entry name" value="Acyl-CoA_Oxase/DH_mid-dom"/>
</dbReference>
<reference evidence="10 11" key="1">
    <citation type="submission" date="2016-09" db="EMBL/GenBank/DDBJ databases">
        <authorList>
            <person name="Capua I."/>
            <person name="De Benedictis P."/>
            <person name="Joannis T."/>
            <person name="Lombin L.H."/>
            <person name="Cattoli G."/>
        </authorList>
    </citation>
    <scope>NUCLEOTIDE SEQUENCE [LARGE SCALE GENOMIC DNA]</scope>
    <source>
        <strain evidence="10 11">A7P-90m</strain>
    </source>
</reference>
<dbReference type="Gene3D" id="1.10.540.10">
    <property type="entry name" value="Acyl-CoA dehydrogenase/oxidase, N-terminal domain"/>
    <property type="match status" value="1"/>
</dbReference>
<keyword evidence="5 6" id="KW-0560">Oxidoreductase</keyword>
<feature type="domain" description="Acyl-CoA dehydrogenase/oxidase C-terminal" evidence="7">
    <location>
        <begin position="230"/>
        <end position="378"/>
    </location>
</feature>
<dbReference type="SUPFAM" id="SSF47203">
    <property type="entry name" value="Acyl-CoA dehydrogenase C-terminal domain-like"/>
    <property type="match status" value="1"/>
</dbReference>
<dbReference type="InterPro" id="IPR006089">
    <property type="entry name" value="Acyl-CoA_DH_CS"/>
</dbReference>
<dbReference type="EMBL" id="FMYP01000007">
    <property type="protein sequence ID" value="SDB89349.1"/>
    <property type="molecule type" value="Genomic_DNA"/>
</dbReference>
<dbReference type="InterPro" id="IPR037069">
    <property type="entry name" value="AcylCoA_DH/ox_N_sf"/>
</dbReference>
<keyword evidence="4 6" id="KW-0274">FAD</keyword>
<evidence type="ECO:0000259" key="8">
    <source>
        <dbReference type="Pfam" id="PF02770"/>
    </source>
</evidence>
<dbReference type="PANTHER" id="PTHR43884">
    <property type="entry name" value="ACYL-COA DEHYDROGENASE"/>
    <property type="match status" value="1"/>
</dbReference>
<dbReference type="GO" id="GO:0050660">
    <property type="term" value="F:flavin adenine dinucleotide binding"/>
    <property type="evidence" value="ECO:0007669"/>
    <property type="project" value="InterPro"/>
</dbReference>
<dbReference type="GO" id="GO:0003995">
    <property type="term" value="F:acyl-CoA dehydrogenase activity"/>
    <property type="evidence" value="ECO:0007669"/>
    <property type="project" value="InterPro"/>
</dbReference>
<dbReference type="InterPro" id="IPR009100">
    <property type="entry name" value="AcylCoA_DH/oxidase_NM_dom_sf"/>
</dbReference>
<dbReference type="Gene3D" id="2.40.110.10">
    <property type="entry name" value="Butyryl-CoA Dehydrogenase, subunit A, domain 2"/>
    <property type="match status" value="1"/>
</dbReference>
<accession>A0A1G6H504</accession>
<dbReference type="PANTHER" id="PTHR43884:SF12">
    <property type="entry name" value="ISOVALERYL-COA DEHYDROGENASE, MITOCHONDRIAL-RELATED"/>
    <property type="match status" value="1"/>
</dbReference>
<feature type="domain" description="Acyl-CoA oxidase/dehydrogenase middle" evidence="8">
    <location>
        <begin position="122"/>
        <end position="217"/>
    </location>
</feature>
<keyword evidence="3 6" id="KW-0285">Flavoprotein</keyword>
<evidence type="ECO:0000256" key="5">
    <source>
        <dbReference type="ARBA" id="ARBA00023002"/>
    </source>
</evidence>
<dbReference type="PROSITE" id="PS00072">
    <property type="entry name" value="ACYL_COA_DH_1"/>
    <property type="match status" value="1"/>
</dbReference>
<dbReference type="InterPro" id="IPR046373">
    <property type="entry name" value="Acyl-CoA_Oxase/DH_mid-dom_sf"/>
</dbReference>
<evidence type="ECO:0000256" key="1">
    <source>
        <dbReference type="ARBA" id="ARBA00001974"/>
    </source>
</evidence>
<dbReference type="SUPFAM" id="SSF56645">
    <property type="entry name" value="Acyl-CoA dehydrogenase NM domain-like"/>
    <property type="match status" value="1"/>
</dbReference>
<dbReference type="AlphaFoldDB" id="A0A1G6H504"/>
<dbReference type="STRING" id="1640674.SAMN05216323_100718"/>
<evidence type="ECO:0000259" key="7">
    <source>
        <dbReference type="Pfam" id="PF00441"/>
    </source>
</evidence>
<organism evidence="10 11">
    <name type="scientific">Williamwhitmania taraxaci</name>
    <dbReference type="NCBI Taxonomy" id="1640674"/>
    <lineage>
        <taxon>Bacteria</taxon>
        <taxon>Pseudomonadati</taxon>
        <taxon>Bacteroidota</taxon>
        <taxon>Bacteroidia</taxon>
        <taxon>Bacteroidales</taxon>
        <taxon>Williamwhitmaniaceae</taxon>
        <taxon>Williamwhitmania</taxon>
    </lineage>
</organism>
<protein>
    <submittedName>
        <fullName evidence="10">Acyl-CoA dehydrogenase</fullName>
    </submittedName>
</protein>
<dbReference type="PIRSF" id="PIRSF016578">
    <property type="entry name" value="HsaA"/>
    <property type="match status" value="1"/>
</dbReference>
<comment type="similarity">
    <text evidence="2 6">Belongs to the acyl-CoA dehydrogenase family.</text>
</comment>
<evidence type="ECO:0000259" key="9">
    <source>
        <dbReference type="Pfam" id="PF02771"/>
    </source>
</evidence>
<proteinExistence type="inferred from homology"/>
<gene>
    <name evidence="10" type="ORF">SAMN05216323_100718</name>
</gene>
<dbReference type="Gene3D" id="1.20.140.10">
    <property type="entry name" value="Butyryl-CoA Dehydrogenase, subunit A, domain 3"/>
    <property type="match status" value="1"/>
</dbReference>
<dbReference type="InterPro" id="IPR009075">
    <property type="entry name" value="AcylCo_DH/oxidase_C"/>
</dbReference>
<dbReference type="InterPro" id="IPR013786">
    <property type="entry name" value="AcylCoA_DH/ox_N"/>
</dbReference>
<evidence type="ECO:0000313" key="11">
    <source>
        <dbReference type="Proteomes" id="UP000199452"/>
    </source>
</evidence>
<evidence type="ECO:0000256" key="4">
    <source>
        <dbReference type="ARBA" id="ARBA00022827"/>
    </source>
</evidence>
<feature type="domain" description="Acyl-CoA dehydrogenase/oxidase N-terminal" evidence="9">
    <location>
        <begin position="9"/>
        <end position="118"/>
    </location>
</feature>
<dbReference type="FunFam" id="1.20.140.10:FF:000004">
    <property type="entry name" value="Acyl-CoA dehydrogenase FadE25"/>
    <property type="match status" value="1"/>
</dbReference>
<evidence type="ECO:0000256" key="2">
    <source>
        <dbReference type="ARBA" id="ARBA00009347"/>
    </source>
</evidence>
<dbReference type="RefSeq" id="WP_092435638.1">
    <property type="nucleotide sequence ID" value="NZ_FMYP01000007.1"/>
</dbReference>
<keyword evidence="11" id="KW-1185">Reference proteome</keyword>
<dbReference type="Pfam" id="PF00441">
    <property type="entry name" value="Acyl-CoA_dh_1"/>
    <property type="match status" value="1"/>
</dbReference>
<dbReference type="Pfam" id="PF02771">
    <property type="entry name" value="Acyl-CoA_dh_N"/>
    <property type="match status" value="1"/>
</dbReference>
<name>A0A1G6H504_9BACT</name>
<dbReference type="OrthoDB" id="9802867at2"/>
<comment type="cofactor">
    <cofactor evidence="1 6">
        <name>FAD</name>
        <dbReference type="ChEBI" id="CHEBI:57692"/>
    </cofactor>
</comment>
<dbReference type="Pfam" id="PF02770">
    <property type="entry name" value="Acyl-CoA_dh_M"/>
    <property type="match status" value="1"/>
</dbReference>
<dbReference type="InterPro" id="IPR036250">
    <property type="entry name" value="AcylCo_DH-like_C"/>
</dbReference>